<evidence type="ECO:0000256" key="3">
    <source>
        <dbReference type="ARBA" id="ARBA00022490"/>
    </source>
</evidence>
<dbReference type="PROSITE" id="PS01011">
    <property type="entry name" value="FOLYLPOLYGLU_SYNT_1"/>
    <property type="match status" value="1"/>
</dbReference>
<dbReference type="GO" id="GO:0005524">
    <property type="term" value="F:ATP binding"/>
    <property type="evidence" value="ECO:0007669"/>
    <property type="project" value="UniProtKB-UniRule"/>
</dbReference>
<dbReference type="GO" id="GO:0008360">
    <property type="term" value="P:regulation of cell shape"/>
    <property type="evidence" value="ECO:0007669"/>
    <property type="project" value="UniProtKB-KW"/>
</dbReference>
<evidence type="ECO:0000256" key="9">
    <source>
        <dbReference type="HAMAP-Rule" id="MF_00639"/>
    </source>
</evidence>
<evidence type="ECO:0000256" key="1">
    <source>
        <dbReference type="ARBA" id="ARBA00004496"/>
    </source>
</evidence>
<gene>
    <name evidence="9" type="primary">murD</name>
    <name evidence="11" type="ORF">ELE36_04540</name>
</gene>
<evidence type="ECO:0000259" key="10">
    <source>
        <dbReference type="Pfam" id="PF08245"/>
    </source>
</evidence>
<dbReference type="KEGG" id="xbc:ELE36_04540"/>
<evidence type="ECO:0000256" key="2">
    <source>
        <dbReference type="ARBA" id="ARBA00004752"/>
    </source>
</evidence>
<evidence type="ECO:0000313" key="11">
    <source>
        <dbReference type="EMBL" id="QBB69698.1"/>
    </source>
</evidence>
<protein>
    <recommendedName>
        <fullName evidence="9">UDP-N-acetylmuramoylalanine--D-glutamate ligase</fullName>
        <ecNumber evidence="9">6.3.2.9</ecNumber>
    </recommendedName>
    <alternativeName>
        <fullName evidence="9">D-glutamic acid-adding enzyme</fullName>
    </alternativeName>
    <alternativeName>
        <fullName evidence="9">UDP-N-acetylmuramoyl-L-alanyl-D-glutamate synthetase</fullName>
    </alternativeName>
</protein>
<dbReference type="Gene3D" id="3.40.50.720">
    <property type="entry name" value="NAD(P)-binding Rossmann-like Domain"/>
    <property type="match status" value="1"/>
</dbReference>
<comment type="similarity">
    <text evidence="9">Belongs to the MurCDEF family.</text>
</comment>
<evidence type="ECO:0000256" key="5">
    <source>
        <dbReference type="ARBA" id="ARBA00022618"/>
    </source>
</evidence>
<evidence type="ECO:0000256" key="7">
    <source>
        <dbReference type="ARBA" id="ARBA00022840"/>
    </source>
</evidence>
<dbReference type="NCBIfam" id="TIGR01087">
    <property type="entry name" value="murD"/>
    <property type="match status" value="1"/>
</dbReference>
<keyword evidence="8 9" id="KW-0131">Cell cycle</keyword>
<accession>A0A411HGS5</accession>
<dbReference type="SUPFAM" id="SSF53244">
    <property type="entry name" value="MurD-like peptide ligases, peptide-binding domain"/>
    <property type="match status" value="1"/>
</dbReference>
<reference evidence="11 12" key="1">
    <citation type="submission" date="2019-01" db="EMBL/GenBank/DDBJ databases">
        <title>Pseudolysobacter antarctica gen. nov., sp. nov., isolated from Fildes Peninsula, Antarctica.</title>
        <authorList>
            <person name="Wei Z."/>
            <person name="Peng F."/>
        </authorList>
    </citation>
    <scope>NUCLEOTIDE SEQUENCE [LARGE SCALE GENOMIC DNA]</scope>
    <source>
        <strain evidence="11 12">AQ6-296</strain>
    </source>
</reference>
<evidence type="ECO:0000256" key="8">
    <source>
        <dbReference type="ARBA" id="ARBA00023306"/>
    </source>
</evidence>
<dbReference type="GO" id="GO:0009252">
    <property type="term" value="P:peptidoglycan biosynthetic process"/>
    <property type="evidence" value="ECO:0007669"/>
    <property type="project" value="UniProtKB-UniRule"/>
</dbReference>
<dbReference type="OrthoDB" id="9809796at2"/>
<dbReference type="PANTHER" id="PTHR43692">
    <property type="entry name" value="UDP-N-ACETYLMURAMOYLALANINE--D-GLUTAMATE LIGASE"/>
    <property type="match status" value="1"/>
</dbReference>
<comment type="function">
    <text evidence="9">Cell wall formation. Catalyzes the addition of glutamate to the nucleotide precursor UDP-N-acetylmuramoyl-L-alanine (UMA).</text>
</comment>
<dbReference type="Pfam" id="PF08245">
    <property type="entry name" value="Mur_ligase_M"/>
    <property type="match status" value="1"/>
</dbReference>
<evidence type="ECO:0000313" key="12">
    <source>
        <dbReference type="Proteomes" id="UP000291562"/>
    </source>
</evidence>
<proteinExistence type="inferred from homology"/>
<dbReference type="InterPro" id="IPR005762">
    <property type="entry name" value="MurD"/>
</dbReference>
<comment type="pathway">
    <text evidence="2 9">Cell wall biogenesis; peptidoglycan biosynthesis.</text>
</comment>
<dbReference type="RefSeq" id="WP_129831958.1">
    <property type="nucleotide sequence ID" value="NZ_CP035704.1"/>
</dbReference>
<dbReference type="InterPro" id="IPR036615">
    <property type="entry name" value="Mur_ligase_C_dom_sf"/>
</dbReference>
<dbReference type="Gene3D" id="3.40.1190.10">
    <property type="entry name" value="Mur-like, catalytic domain"/>
    <property type="match status" value="1"/>
</dbReference>
<keyword evidence="12" id="KW-1185">Reference proteome</keyword>
<dbReference type="GO" id="GO:0008764">
    <property type="term" value="F:UDP-N-acetylmuramoylalanine-D-glutamate ligase activity"/>
    <property type="evidence" value="ECO:0007669"/>
    <property type="project" value="UniProtKB-UniRule"/>
</dbReference>
<dbReference type="GO" id="GO:0051301">
    <property type="term" value="P:cell division"/>
    <property type="evidence" value="ECO:0007669"/>
    <property type="project" value="UniProtKB-KW"/>
</dbReference>
<dbReference type="Proteomes" id="UP000291562">
    <property type="component" value="Chromosome"/>
</dbReference>
<keyword evidence="4 9" id="KW-0436">Ligase</keyword>
<keyword evidence="9" id="KW-0961">Cell wall biogenesis/degradation</keyword>
<organism evidence="11 12">
    <name type="scientific">Pseudolysobacter antarcticus</name>
    <dbReference type="NCBI Taxonomy" id="2511995"/>
    <lineage>
        <taxon>Bacteria</taxon>
        <taxon>Pseudomonadati</taxon>
        <taxon>Pseudomonadota</taxon>
        <taxon>Gammaproteobacteria</taxon>
        <taxon>Lysobacterales</taxon>
        <taxon>Rhodanobacteraceae</taxon>
        <taxon>Pseudolysobacter</taxon>
    </lineage>
</organism>
<keyword evidence="3 9" id="KW-0963">Cytoplasm</keyword>
<evidence type="ECO:0000256" key="6">
    <source>
        <dbReference type="ARBA" id="ARBA00022741"/>
    </source>
</evidence>
<dbReference type="HAMAP" id="MF_00639">
    <property type="entry name" value="MurD"/>
    <property type="match status" value="1"/>
</dbReference>
<keyword evidence="5 9" id="KW-0132">Cell division</keyword>
<evidence type="ECO:0000256" key="4">
    <source>
        <dbReference type="ARBA" id="ARBA00022598"/>
    </source>
</evidence>
<dbReference type="PANTHER" id="PTHR43692:SF1">
    <property type="entry name" value="UDP-N-ACETYLMURAMOYLALANINE--D-GLUTAMATE LIGASE"/>
    <property type="match status" value="1"/>
</dbReference>
<dbReference type="AlphaFoldDB" id="A0A411HGS5"/>
<keyword evidence="9" id="KW-0133">Cell shape</keyword>
<dbReference type="EMBL" id="CP035704">
    <property type="protein sequence ID" value="QBB69698.1"/>
    <property type="molecule type" value="Genomic_DNA"/>
</dbReference>
<keyword evidence="9" id="KW-0573">Peptidoglycan synthesis</keyword>
<comment type="subcellular location">
    <subcellularLocation>
        <location evidence="1 9">Cytoplasm</location>
    </subcellularLocation>
</comment>
<dbReference type="Gene3D" id="3.90.190.20">
    <property type="entry name" value="Mur ligase, C-terminal domain"/>
    <property type="match status" value="1"/>
</dbReference>
<dbReference type="GO" id="GO:0005737">
    <property type="term" value="C:cytoplasm"/>
    <property type="evidence" value="ECO:0007669"/>
    <property type="project" value="UniProtKB-SubCell"/>
</dbReference>
<feature type="binding site" evidence="9">
    <location>
        <begin position="118"/>
        <end position="124"/>
    </location>
    <ligand>
        <name>ATP</name>
        <dbReference type="ChEBI" id="CHEBI:30616"/>
    </ligand>
</feature>
<dbReference type="InterPro" id="IPR013221">
    <property type="entry name" value="Mur_ligase_cen"/>
</dbReference>
<dbReference type="EC" id="6.3.2.9" evidence="9"/>
<dbReference type="GO" id="GO:0071555">
    <property type="term" value="P:cell wall organization"/>
    <property type="evidence" value="ECO:0007669"/>
    <property type="project" value="UniProtKB-KW"/>
</dbReference>
<dbReference type="InterPro" id="IPR036565">
    <property type="entry name" value="Mur-like_cat_sf"/>
</dbReference>
<dbReference type="UniPathway" id="UPA00219"/>
<dbReference type="GO" id="GO:0004326">
    <property type="term" value="F:tetrahydrofolylpolyglutamate synthase activity"/>
    <property type="evidence" value="ECO:0007669"/>
    <property type="project" value="InterPro"/>
</dbReference>
<dbReference type="InterPro" id="IPR018109">
    <property type="entry name" value="Folylpolyglutamate_synth_CS"/>
</dbReference>
<keyword evidence="7 9" id="KW-0067">ATP-binding</keyword>
<keyword evidence="6 9" id="KW-0547">Nucleotide-binding</keyword>
<sequence>MRLAELAGKRVAIWGYGREGRAALNLLRQRFPQQRFTLLCTSAEAAAAHALADANLDVLVHAAESNALLQFEVMIKSPGISPYQPAVHDALEAGVRFTSGSAIWFAENPHARTICITGTKGKSTVSALIAHLLRSAGKTVALAGNIGLPLLELMDVKTSIDWWVIELSSFQTRDAQAVPDVLLVNNLYPEHLDWHGSIETYYADKLALAARAKHLVIGAQQPELAAYCDQHPARTFFGTSSGWHVTDAAIWRGDKRVFDLSASPLPGAHNAQNLCAAFAMLEAAGEDAVTFAPFIASFQPLPHRLQTLGVRDGITYVNDSIATTPYATLEALHSFPARAVTLLVGGFDRGVSWEDFALHMQVAPPHTIITMGANGARIAASLRAHAVTCEIVETVTLEAVIAVAKTRTPVDGVVLLSPGAPSFDQFRDYAERGREFARLAGFDPQLISGIAGLGIA</sequence>
<name>A0A411HGS5_9GAMM</name>
<dbReference type="SUPFAM" id="SSF53623">
    <property type="entry name" value="MurD-like peptide ligases, catalytic domain"/>
    <property type="match status" value="1"/>
</dbReference>
<comment type="catalytic activity">
    <reaction evidence="9">
        <text>UDP-N-acetyl-alpha-D-muramoyl-L-alanine + D-glutamate + ATP = UDP-N-acetyl-alpha-D-muramoyl-L-alanyl-D-glutamate + ADP + phosphate + H(+)</text>
        <dbReference type="Rhea" id="RHEA:16429"/>
        <dbReference type="ChEBI" id="CHEBI:15378"/>
        <dbReference type="ChEBI" id="CHEBI:29986"/>
        <dbReference type="ChEBI" id="CHEBI:30616"/>
        <dbReference type="ChEBI" id="CHEBI:43474"/>
        <dbReference type="ChEBI" id="CHEBI:83898"/>
        <dbReference type="ChEBI" id="CHEBI:83900"/>
        <dbReference type="ChEBI" id="CHEBI:456216"/>
        <dbReference type="EC" id="6.3.2.9"/>
    </reaction>
</comment>
<feature type="domain" description="Mur ligase central" evidence="10">
    <location>
        <begin position="116"/>
        <end position="280"/>
    </location>
</feature>